<name>A0A8H6ZDG9_9AGAR</name>
<dbReference type="OrthoDB" id="258495at2759"/>
<dbReference type="Proteomes" id="UP000623467">
    <property type="component" value="Unassembled WGS sequence"/>
</dbReference>
<keyword evidence="3" id="KW-1185">Reference proteome</keyword>
<evidence type="ECO:0000313" key="3">
    <source>
        <dbReference type="Proteomes" id="UP000623467"/>
    </source>
</evidence>
<protein>
    <recommendedName>
        <fullName evidence="4">Protein kinase domain-containing protein</fullName>
    </recommendedName>
</protein>
<organism evidence="2 3">
    <name type="scientific">Mycena sanguinolenta</name>
    <dbReference type="NCBI Taxonomy" id="230812"/>
    <lineage>
        <taxon>Eukaryota</taxon>
        <taxon>Fungi</taxon>
        <taxon>Dikarya</taxon>
        <taxon>Basidiomycota</taxon>
        <taxon>Agaricomycotina</taxon>
        <taxon>Agaricomycetes</taxon>
        <taxon>Agaricomycetidae</taxon>
        <taxon>Agaricales</taxon>
        <taxon>Marasmiineae</taxon>
        <taxon>Mycenaceae</taxon>
        <taxon>Mycena</taxon>
    </lineage>
</organism>
<feature type="transmembrane region" description="Helical" evidence="1">
    <location>
        <begin position="609"/>
        <end position="632"/>
    </location>
</feature>
<proteinExistence type="predicted"/>
<comment type="caution">
    <text evidence="2">The sequence shown here is derived from an EMBL/GenBank/DDBJ whole genome shotgun (WGS) entry which is preliminary data.</text>
</comment>
<evidence type="ECO:0000313" key="2">
    <source>
        <dbReference type="EMBL" id="KAF7377025.1"/>
    </source>
</evidence>
<accession>A0A8H6ZDG9</accession>
<evidence type="ECO:0000256" key="1">
    <source>
        <dbReference type="SAM" id="Phobius"/>
    </source>
</evidence>
<gene>
    <name evidence="2" type="ORF">MSAN_00120600</name>
</gene>
<reference evidence="2" key="1">
    <citation type="submission" date="2020-05" db="EMBL/GenBank/DDBJ databases">
        <title>Mycena genomes resolve the evolution of fungal bioluminescence.</title>
        <authorList>
            <person name="Tsai I.J."/>
        </authorList>
    </citation>
    <scope>NUCLEOTIDE SEQUENCE</scope>
    <source>
        <strain evidence="2">160909Yilan</strain>
    </source>
</reference>
<keyword evidence="1" id="KW-0472">Membrane</keyword>
<keyword evidence="1" id="KW-0812">Transmembrane</keyword>
<evidence type="ECO:0008006" key="4">
    <source>
        <dbReference type="Google" id="ProtNLM"/>
    </source>
</evidence>
<dbReference type="EMBL" id="JACAZH010000001">
    <property type="protein sequence ID" value="KAF7377025.1"/>
    <property type="molecule type" value="Genomic_DNA"/>
</dbReference>
<dbReference type="AlphaFoldDB" id="A0A8H6ZDG9"/>
<sequence length="704" mass="79721">MDDHSQPEPEFTHSSICDPESAPLIGVASRHASGMFSHSRNFTVRGRNLINITNNYAAPNLPSDFRMIPMGDIDLQHEIRVDNSTGVLNYHRQRAHVRRLYSAKVEGRKSTLTVAMYQGHGAEEKWRQDIAKYMSMRHPSIVQICGAASSNGIHATLFNDDLIPLEEVLDRYRDSPVWTAYIYAFCNRDFSEVNNYLNSEFQLQRYSEDCTNWIRRSTGRLCTELTQSNGQEWLNSLKLVPHHLPRIWINAARTEPIDMVGWLTLEQYHHICDWNLRKSQCFDFSASTTVHLGGVSHCPIGALENSIEMAFLPSTTRFGLYDWTTSEGSTGEAIPNGWTRFRSGDVFNNTLSISVWISWTTDPDTWLSQANHTFRRLNIVSNFEDYVVVERIYFDLKFSQTTGDPPEGFLFLSCTAYWSLDPSGIDRLGFEEVTQFEFPSFELTTNAYGLYWDSSVYDGLRQFHEAKGFDPYSQDVARHLGLPFFRLSSERDALPWAYVDSDGEDFDADIDSDCTDIDSDPDIDAEAMHHEKDVHDPTCEDFGSVHTDISDCERHDASESTSGAAQAHEISTVQNDIPEPRLLWSFKCLMATQLALILFLALSSHTAPIDTLIATVQHFLVVFGLIPLMLALPSPPWCRCQSLSMRCQSRCQRTMRALVRALIVLGLTPLPLAPRAISVIPVSVAFAVVPEPVSEDCVRQYEFG</sequence>
<keyword evidence="1" id="KW-1133">Transmembrane helix</keyword>